<evidence type="ECO:0000256" key="1">
    <source>
        <dbReference type="SAM" id="MobiDB-lite"/>
    </source>
</evidence>
<organism evidence="3">
    <name type="scientific">Planktothrix agardhii</name>
    <name type="common">Oscillatoria agardhii</name>
    <dbReference type="NCBI Taxonomy" id="1160"/>
    <lineage>
        <taxon>Bacteria</taxon>
        <taxon>Bacillati</taxon>
        <taxon>Cyanobacteriota</taxon>
        <taxon>Cyanophyceae</taxon>
        <taxon>Oscillatoriophycideae</taxon>
        <taxon>Oscillatoriales</taxon>
        <taxon>Microcoleaceae</taxon>
        <taxon>Planktothrix</taxon>
    </lineage>
</organism>
<dbReference type="RefSeq" id="WP_026796937.1">
    <property type="nucleotide sequence ID" value="NZ_JBEIHM010000040.1"/>
</dbReference>
<feature type="signal peptide" evidence="2">
    <location>
        <begin position="1"/>
        <end position="34"/>
    </location>
</feature>
<name>A0A1J1JD39_PLAAG</name>
<feature type="compositionally biased region" description="Polar residues" evidence="1">
    <location>
        <begin position="52"/>
        <end position="67"/>
    </location>
</feature>
<feature type="chain" id="PRO_5043904500" evidence="2">
    <location>
        <begin position="35"/>
        <end position="93"/>
    </location>
</feature>
<feature type="compositionally biased region" description="Acidic residues" evidence="1">
    <location>
        <begin position="75"/>
        <end position="93"/>
    </location>
</feature>
<reference evidence="3" key="1">
    <citation type="submission" date="2015-09" db="EMBL/GenBank/DDBJ databases">
        <authorList>
            <person name="Jackson K.R."/>
            <person name="Lunt B.L."/>
            <person name="Fisher J.N.B."/>
            <person name="Gardner A.V."/>
            <person name="Bailey M.E."/>
            <person name="Deus L.M."/>
            <person name="Earl A.S."/>
            <person name="Gibby P.D."/>
            <person name="Hartmann K.A."/>
            <person name="Liu J.E."/>
            <person name="Manci A.M."/>
            <person name="Nielsen D.A."/>
            <person name="Solomon M.B."/>
            <person name="Breakwell D.P."/>
            <person name="Burnett S.H."/>
            <person name="Grose J.H."/>
        </authorList>
    </citation>
    <scope>NUCLEOTIDE SEQUENCE</scope>
    <source>
        <strain evidence="3">7805</strain>
    </source>
</reference>
<dbReference type="EMBL" id="LO018304">
    <property type="protein sequence ID" value="CUM59400.1"/>
    <property type="molecule type" value="Genomic_DNA"/>
</dbReference>
<protein>
    <submittedName>
        <fullName evidence="3">Uncharacterized protein</fullName>
    </submittedName>
</protein>
<keyword evidence="2" id="KW-0732">Signal</keyword>
<feature type="region of interest" description="Disordered" evidence="1">
    <location>
        <begin position="52"/>
        <end position="93"/>
    </location>
</feature>
<proteinExistence type="predicted"/>
<sequence length="93" mass="9355">MNTNKNNGLSTRTKIWMGVGAYILTAGLGTVANAATPQSPSNSIQEIASGISTSGDTFTSSEMLQASTDGYTDGTTDDDKGDESGEGGEGGEG</sequence>
<evidence type="ECO:0000313" key="3">
    <source>
        <dbReference type="EMBL" id="CUM59400.1"/>
    </source>
</evidence>
<dbReference type="AlphaFoldDB" id="A0A1J1JD39"/>
<gene>
    <name evidence="3" type="ORF">PLAM_1433</name>
</gene>
<evidence type="ECO:0000256" key="2">
    <source>
        <dbReference type="SAM" id="SignalP"/>
    </source>
</evidence>
<accession>A0A1J1JD39</accession>